<accession>A0ABR2L4B3</accession>
<sequence>MIFRNQIIDDERLDISKSFIVCYTASKLALYYSNENESISEMLSQEYFFNAIFRPLFLLLFLSKKYSYSFTFVTQKYNDKYIITNIEELIFNNPIFNFHENIIDINTYNYKKWEINNNSDSNKNGITLLIQNENKENIQYFDKESNQKQKIIDENECYCNTCYNDNGYIHYYRRNIINIFNFMNKQYGHILNDQENDFAEENTLCSFHLISKDGMKQKYLTFPNAICQLLVNTFIENKNVFVEIKDKMKNILFTPPYKILFGRINIYSLNNKKASKQVIENINETFYEGISNDI</sequence>
<dbReference type="EMBL" id="JAPFFF010000002">
    <property type="protein sequence ID" value="KAK8897572.1"/>
    <property type="molecule type" value="Genomic_DNA"/>
</dbReference>
<reference evidence="1 2" key="1">
    <citation type="submission" date="2024-04" db="EMBL/GenBank/DDBJ databases">
        <title>Tritrichomonas musculus Genome.</title>
        <authorList>
            <person name="Alves-Ferreira E."/>
            <person name="Grigg M."/>
            <person name="Lorenzi H."/>
            <person name="Galac M."/>
        </authorList>
    </citation>
    <scope>NUCLEOTIDE SEQUENCE [LARGE SCALE GENOMIC DNA]</scope>
    <source>
        <strain evidence="1 2">EAF2021</strain>
    </source>
</reference>
<keyword evidence="2" id="KW-1185">Reference proteome</keyword>
<comment type="caution">
    <text evidence="1">The sequence shown here is derived from an EMBL/GenBank/DDBJ whole genome shotgun (WGS) entry which is preliminary data.</text>
</comment>
<organism evidence="1 2">
    <name type="scientific">Tritrichomonas musculus</name>
    <dbReference type="NCBI Taxonomy" id="1915356"/>
    <lineage>
        <taxon>Eukaryota</taxon>
        <taxon>Metamonada</taxon>
        <taxon>Parabasalia</taxon>
        <taxon>Tritrichomonadida</taxon>
        <taxon>Tritrichomonadidae</taxon>
        <taxon>Tritrichomonas</taxon>
    </lineage>
</organism>
<dbReference type="Proteomes" id="UP001470230">
    <property type="component" value="Unassembled WGS sequence"/>
</dbReference>
<name>A0ABR2L4B3_9EUKA</name>
<evidence type="ECO:0000313" key="2">
    <source>
        <dbReference type="Proteomes" id="UP001470230"/>
    </source>
</evidence>
<protein>
    <submittedName>
        <fullName evidence="1">Uncharacterized protein</fullName>
    </submittedName>
</protein>
<evidence type="ECO:0000313" key="1">
    <source>
        <dbReference type="EMBL" id="KAK8897572.1"/>
    </source>
</evidence>
<proteinExistence type="predicted"/>
<gene>
    <name evidence="1" type="ORF">M9Y10_015530</name>
</gene>